<evidence type="ECO:0000313" key="4">
    <source>
        <dbReference type="Proteomes" id="UP000622797"/>
    </source>
</evidence>
<evidence type="ECO:0000313" key="3">
    <source>
        <dbReference type="EMBL" id="KAF4965256.1"/>
    </source>
</evidence>
<keyword evidence="2" id="KW-0812">Transmembrane</keyword>
<dbReference type="InterPro" id="IPR052979">
    <property type="entry name" value="Adenylate-forming_domain"/>
</dbReference>
<evidence type="ECO:0000256" key="2">
    <source>
        <dbReference type="SAM" id="Phobius"/>
    </source>
</evidence>
<name>A0A8H4TW84_9HYPO</name>
<dbReference type="OrthoDB" id="3142841at2759"/>
<feature type="region of interest" description="Disordered" evidence="1">
    <location>
        <begin position="368"/>
        <end position="392"/>
    </location>
</feature>
<organism evidence="3 4">
    <name type="scientific">Fusarium sarcochroum</name>
    <dbReference type="NCBI Taxonomy" id="1208366"/>
    <lineage>
        <taxon>Eukaryota</taxon>
        <taxon>Fungi</taxon>
        <taxon>Dikarya</taxon>
        <taxon>Ascomycota</taxon>
        <taxon>Pezizomycotina</taxon>
        <taxon>Sordariomycetes</taxon>
        <taxon>Hypocreomycetidae</taxon>
        <taxon>Hypocreales</taxon>
        <taxon>Nectriaceae</taxon>
        <taxon>Fusarium</taxon>
        <taxon>Fusarium lateritium species complex</taxon>
    </lineage>
</organism>
<keyword evidence="2" id="KW-0472">Membrane</keyword>
<feature type="region of interest" description="Disordered" evidence="1">
    <location>
        <begin position="1"/>
        <end position="22"/>
    </location>
</feature>
<accession>A0A8H4TW84</accession>
<proteinExistence type="predicted"/>
<protein>
    <submittedName>
        <fullName evidence="3">Uncharacterized protein</fullName>
    </submittedName>
</protein>
<keyword evidence="4" id="KW-1185">Reference proteome</keyword>
<evidence type="ECO:0000256" key="1">
    <source>
        <dbReference type="SAM" id="MobiDB-lite"/>
    </source>
</evidence>
<feature type="transmembrane region" description="Helical" evidence="2">
    <location>
        <begin position="84"/>
        <end position="101"/>
    </location>
</feature>
<feature type="compositionally biased region" description="Polar residues" evidence="1">
    <location>
        <begin position="1"/>
        <end position="14"/>
    </location>
</feature>
<reference evidence="3" key="2">
    <citation type="submission" date="2020-05" db="EMBL/GenBank/DDBJ databases">
        <authorList>
            <person name="Kim H.-S."/>
            <person name="Proctor R.H."/>
            <person name="Brown D.W."/>
        </authorList>
    </citation>
    <scope>NUCLEOTIDE SEQUENCE</scope>
    <source>
        <strain evidence="3">NRRL 20472</strain>
    </source>
</reference>
<dbReference type="PANTHER" id="PTHR33927:SF1">
    <property type="entry name" value="TRANSMEMBRANE PROTEIN"/>
    <property type="match status" value="1"/>
</dbReference>
<feature type="transmembrane region" description="Helical" evidence="2">
    <location>
        <begin position="107"/>
        <end position="125"/>
    </location>
</feature>
<dbReference type="Proteomes" id="UP000622797">
    <property type="component" value="Unassembled WGS sequence"/>
</dbReference>
<dbReference type="PANTHER" id="PTHR33927">
    <property type="entry name" value="TRANSMEMBRANE PROTEIN"/>
    <property type="match status" value="1"/>
</dbReference>
<comment type="caution">
    <text evidence="3">The sequence shown here is derived from an EMBL/GenBank/DDBJ whole genome shotgun (WGS) entry which is preliminary data.</text>
</comment>
<gene>
    <name evidence="3" type="ORF">FSARC_6925</name>
</gene>
<reference evidence="3" key="1">
    <citation type="journal article" date="2020" name="BMC Genomics">
        <title>Correction to: Identification and distribution of gene clusters required for synthesis of sphingolipid metabolism inhibitors in diverse species of the filamentous fungus Fusarium.</title>
        <authorList>
            <person name="Kim H.S."/>
            <person name="Lohmar J.M."/>
            <person name="Busman M."/>
            <person name="Brown D.W."/>
            <person name="Naumann T.A."/>
            <person name="Divon H.H."/>
            <person name="Lysoe E."/>
            <person name="Uhlig S."/>
            <person name="Proctor R.H."/>
        </authorList>
    </citation>
    <scope>NUCLEOTIDE SEQUENCE</scope>
    <source>
        <strain evidence="3">NRRL 20472</strain>
    </source>
</reference>
<feature type="transmembrane region" description="Helical" evidence="2">
    <location>
        <begin position="137"/>
        <end position="162"/>
    </location>
</feature>
<sequence length="392" mass="44030">MSTQWTSTETGQTNRHNDNDDAEKGLCDGLSLPTIPSLAYISSKRATTEQAKTIPNLDTKSIPIMRPVNRWILFHLWFNTYRKLFLLCTSLNLAAMISAGLGHFSYAVNNSGAMVLGNLLFAVLVRNELFMRMLYTVTIFSLRSVLGSFAEVWFAIFITILYESSLPPLSTSLTSASIALPWVTLRKVQVHVDFPSAKVAIIRFNRGMQQGLTGRISRTAVKEFHAFGIISEGVRSPCHYMVCGVQGDFTRKLLSDPPKTLWTRELKFAGIGHASAMYKRGIRVCTGTGIGAALSTCIQSPNWQGNDDMMQGCYMVTQNLKENNMASQYEEKFNNHVERHFEEEGRAAHQQYLAEKDHERAFGMFRRSSNNESRADFEPPIQQPVAGETDQF</sequence>
<dbReference type="AlphaFoldDB" id="A0A8H4TW84"/>
<keyword evidence="2" id="KW-1133">Transmembrane helix</keyword>
<dbReference type="EMBL" id="JABEXW010000362">
    <property type="protein sequence ID" value="KAF4965256.1"/>
    <property type="molecule type" value="Genomic_DNA"/>
</dbReference>